<organism evidence="2 3">
    <name type="scientific">Arthrobacter sulfonylureivorans</name>
    <dbReference type="NCBI Taxonomy" id="2486855"/>
    <lineage>
        <taxon>Bacteria</taxon>
        <taxon>Bacillati</taxon>
        <taxon>Actinomycetota</taxon>
        <taxon>Actinomycetes</taxon>
        <taxon>Micrococcales</taxon>
        <taxon>Micrococcaceae</taxon>
        <taxon>Arthrobacter</taxon>
    </lineage>
</organism>
<feature type="domain" description="Orc1-like AAA ATPase" evidence="1">
    <location>
        <begin position="19"/>
        <end position="191"/>
    </location>
</feature>
<name>A0ABY3WBT2_9MICC</name>
<dbReference type="EMBL" id="CP093327">
    <property type="protein sequence ID" value="UNK47817.1"/>
    <property type="molecule type" value="Genomic_DNA"/>
</dbReference>
<proteinExistence type="predicted"/>
<dbReference type="InterPro" id="IPR027417">
    <property type="entry name" value="P-loop_NTPase"/>
</dbReference>
<dbReference type="GO" id="GO:0005524">
    <property type="term" value="F:ATP binding"/>
    <property type="evidence" value="ECO:0007669"/>
    <property type="project" value="UniProtKB-KW"/>
</dbReference>
<keyword evidence="2" id="KW-0547">Nucleotide-binding</keyword>
<evidence type="ECO:0000313" key="3">
    <source>
        <dbReference type="Proteomes" id="UP000829069"/>
    </source>
</evidence>
<protein>
    <submittedName>
        <fullName evidence="2">ATP-binding protein</fullName>
    </submittedName>
</protein>
<dbReference type="Gene3D" id="3.40.50.300">
    <property type="entry name" value="P-loop containing nucleotide triphosphate hydrolases"/>
    <property type="match status" value="1"/>
</dbReference>
<sequence length="395" mass="43039">MEAALNPYSPGSGLQPPFLAGREGEIEAFDLVVARTELSRPARSMVLTGLRGVGKTVLLNRLRGIAENHNWLTIRLEGRPGKAGTQEFRKDFARELQIASRRFSALKGKEPVLQFLRTVSSFSAGIGITGISLGVERDPMRGASGSLDIDLRDLVDDVGAAMRSLRKGVAVFIDEMQDLDDETLSAFVTAQHYAGQRELPFFVVGAGLPNLPGRLAEARSYAERLFQYRPIGKLARNDAEESFTVPAGRVGGKFEPSALERLLKASGHYPYFIQEFGSALWEVAIDTPFTGEDAEAAVAAGLRRLDAGFFPSRWDRATPRERDYMNAMAKDGEGPSGTGEIADRLARKATSLGKLRAELVAKGLIYSPEYGQVAFTVPGMADFIERQNLELPNSG</sequence>
<keyword evidence="2" id="KW-0614">Plasmid</keyword>
<keyword evidence="2" id="KW-0067">ATP-binding</keyword>
<dbReference type="RefSeq" id="WP_241915516.1">
    <property type="nucleotide sequence ID" value="NZ_CP093327.1"/>
</dbReference>
<evidence type="ECO:0000259" key="1">
    <source>
        <dbReference type="Pfam" id="PF13191"/>
    </source>
</evidence>
<dbReference type="Proteomes" id="UP000829069">
    <property type="component" value="Plasmid p1"/>
</dbReference>
<geneLocation type="plasmid" evidence="2 3">
    <name>p1</name>
</geneLocation>
<dbReference type="InterPro" id="IPR041664">
    <property type="entry name" value="AAA_16"/>
</dbReference>
<dbReference type="SUPFAM" id="SSF52540">
    <property type="entry name" value="P-loop containing nucleoside triphosphate hydrolases"/>
    <property type="match status" value="1"/>
</dbReference>
<gene>
    <name evidence="2" type="ORF">MNQ99_18245</name>
</gene>
<reference evidence="2 3" key="1">
    <citation type="submission" date="2022-03" db="EMBL/GenBank/DDBJ databases">
        <title>Isotopic signatures of nitrous oxide derived from detoxification processes.</title>
        <authorList>
            <person name="Behrendt U."/>
            <person name="Buchen C."/>
            <person name="Well R."/>
            <person name="Ulrich A."/>
            <person name="Rohe L."/>
            <person name="Kolb S."/>
            <person name="Schloter M."/>
            <person name="Horn M.A."/>
            <person name="Augustin J."/>
        </authorList>
    </citation>
    <scope>NUCLEOTIDE SEQUENCE [LARGE SCALE GENOMIC DNA]</scope>
    <source>
        <strain evidence="2 3">S4-C24</strain>
        <plasmid evidence="2 3">p1</plasmid>
    </source>
</reference>
<accession>A0ABY3WBT2</accession>
<dbReference type="Pfam" id="PF13191">
    <property type="entry name" value="AAA_16"/>
    <property type="match status" value="1"/>
</dbReference>
<evidence type="ECO:0000313" key="2">
    <source>
        <dbReference type="EMBL" id="UNK47817.1"/>
    </source>
</evidence>
<keyword evidence="3" id="KW-1185">Reference proteome</keyword>